<evidence type="ECO:0000256" key="1">
    <source>
        <dbReference type="SAM" id="Phobius"/>
    </source>
</evidence>
<feature type="transmembrane region" description="Helical" evidence="1">
    <location>
        <begin position="195"/>
        <end position="214"/>
    </location>
</feature>
<feature type="domain" description="Acyltransferase 3" evidence="2">
    <location>
        <begin position="195"/>
        <end position="410"/>
    </location>
</feature>
<keyword evidence="1" id="KW-1133">Transmembrane helix</keyword>
<dbReference type="InterPro" id="IPR002656">
    <property type="entry name" value="Acyl_transf_3_dom"/>
</dbReference>
<evidence type="ECO:0000313" key="3">
    <source>
        <dbReference type="EMBL" id="RVU39316.1"/>
    </source>
</evidence>
<feature type="transmembrane region" description="Helical" evidence="1">
    <location>
        <begin position="136"/>
        <end position="155"/>
    </location>
</feature>
<evidence type="ECO:0000259" key="2">
    <source>
        <dbReference type="Pfam" id="PF01757"/>
    </source>
</evidence>
<dbReference type="Pfam" id="PF01757">
    <property type="entry name" value="Acyl_transf_3"/>
    <property type="match status" value="1"/>
</dbReference>
<sequence>MVGHRLKSLPRYVIADQRVVWLMLGMTVTGYVVFMYLRLGEDLYQWTKTLAPFSVRQYLDMSKRFALQYGHLFFLLPILYLSKFLLTGDRTPAWLESFIRIARPHTVPIFIFHVPFLYFFASLWRHDPKDGWDQTALAVATIAACIVLGRFCAFLKPVAYRIAPPMSVWIDRMFPDQLVAPPEAPERATGSFSNFLHLLQILAMATVFIGHFTYSEFSALDLPGMAAWRRWAVPFFFITSGYMAMLSIDKRPASVGELIAGRVSSLWIFVLPMLILVPILDHIGYGLAPGIYEANEKYIDVAAGTGGPVDMAAFLLTFLNSSLFLNEIIAYKLAGFGTLEGGVRAYTNDAFWFLCYLVPYIMMLVIGVKTTGWRRILWLGGLFLFFGPPIMLLAPLFFGGCLVYILHREKRPSNLDETTA</sequence>
<feature type="transmembrane region" description="Helical" evidence="1">
    <location>
        <begin position="20"/>
        <end position="39"/>
    </location>
</feature>
<feature type="transmembrane region" description="Helical" evidence="1">
    <location>
        <begin position="311"/>
        <end position="329"/>
    </location>
</feature>
<feature type="transmembrane region" description="Helical" evidence="1">
    <location>
        <begin position="226"/>
        <end position="245"/>
    </location>
</feature>
<protein>
    <recommendedName>
        <fullName evidence="2">Acyltransferase 3 domain-containing protein</fullName>
    </recommendedName>
</protein>
<gene>
    <name evidence="3" type="ORF">EOI86_08770</name>
</gene>
<dbReference type="Proteomes" id="UP000287447">
    <property type="component" value="Unassembled WGS sequence"/>
</dbReference>
<reference evidence="4" key="1">
    <citation type="submission" date="2019-01" db="EMBL/GenBank/DDBJ databases">
        <title>Gri0909 isolated from a small marine red alga.</title>
        <authorList>
            <person name="Kim J."/>
            <person name="Jeong S.E."/>
            <person name="Jeon C.O."/>
        </authorList>
    </citation>
    <scope>NUCLEOTIDE SEQUENCE [LARGE SCALE GENOMIC DNA]</scope>
    <source>
        <strain evidence="4">Gri0909</strain>
    </source>
</reference>
<organism evidence="3 4">
    <name type="scientific">Hwanghaeella grinnelliae</name>
    <dbReference type="NCBI Taxonomy" id="2500179"/>
    <lineage>
        <taxon>Bacteria</taxon>
        <taxon>Pseudomonadati</taxon>
        <taxon>Pseudomonadota</taxon>
        <taxon>Alphaproteobacteria</taxon>
        <taxon>Rhodospirillales</taxon>
        <taxon>Rhodospirillaceae</taxon>
        <taxon>Hwanghaeella</taxon>
    </lineage>
</organism>
<keyword evidence="4" id="KW-1185">Reference proteome</keyword>
<dbReference type="RefSeq" id="WP_127764687.1">
    <property type="nucleotide sequence ID" value="NZ_SADE01000001.1"/>
</dbReference>
<accession>A0A437QY10</accession>
<dbReference type="GO" id="GO:0016747">
    <property type="term" value="F:acyltransferase activity, transferring groups other than amino-acyl groups"/>
    <property type="evidence" value="ECO:0007669"/>
    <property type="project" value="InterPro"/>
</dbReference>
<evidence type="ECO:0000313" key="4">
    <source>
        <dbReference type="Proteomes" id="UP000287447"/>
    </source>
</evidence>
<keyword evidence="1" id="KW-0472">Membrane</keyword>
<feature type="transmembrane region" description="Helical" evidence="1">
    <location>
        <begin position="350"/>
        <end position="370"/>
    </location>
</feature>
<keyword evidence="1" id="KW-0812">Transmembrane</keyword>
<feature type="transmembrane region" description="Helical" evidence="1">
    <location>
        <begin position="107"/>
        <end position="124"/>
    </location>
</feature>
<dbReference type="OrthoDB" id="9796461at2"/>
<feature type="transmembrane region" description="Helical" evidence="1">
    <location>
        <begin position="266"/>
        <end position="291"/>
    </location>
</feature>
<dbReference type="AlphaFoldDB" id="A0A437QY10"/>
<feature type="transmembrane region" description="Helical" evidence="1">
    <location>
        <begin position="66"/>
        <end position="86"/>
    </location>
</feature>
<feature type="transmembrane region" description="Helical" evidence="1">
    <location>
        <begin position="376"/>
        <end position="406"/>
    </location>
</feature>
<proteinExistence type="predicted"/>
<dbReference type="EMBL" id="SADE01000001">
    <property type="protein sequence ID" value="RVU39316.1"/>
    <property type="molecule type" value="Genomic_DNA"/>
</dbReference>
<name>A0A437QY10_9PROT</name>
<comment type="caution">
    <text evidence="3">The sequence shown here is derived from an EMBL/GenBank/DDBJ whole genome shotgun (WGS) entry which is preliminary data.</text>
</comment>